<sequence>MQSKTARLLVILSSYFLIACEPADKIEQQKYGQDDSLCQFQIKPCEQVVNGNLVSMQFDKKHAPSEKPIEISLAFSETVSDVNVVVEGRDMYMGVIPVILTPIANMDYKVYNGNLIYGSCASGYMVWRANISFAQEGKTYRVWFDFLADAPSNS</sequence>
<gene>
    <name evidence="2" type="ORF">HBH39_08805</name>
</gene>
<protein>
    <recommendedName>
        <fullName evidence="4">Lipoprotein</fullName>
    </recommendedName>
</protein>
<feature type="signal peptide" evidence="1">
    <location>
        <begin position="1"/>
        <end position="19"/>
    </location>
</feature>
<dbReference type="KEGG" id="saes:HBH39_08805"/>
<evidence type="ECO:0000256" key="1">
    <source>
        <dbReference type="SAM" id="SignalP"/>
    </source>
</evidence>
<name>A0A6G9QKB4_9GAMM</name>
<dbReference type="AlphaFoldDB" id="A0A6G9QKB4"/>
<dbReference type="EMBL" id="CP050313">
    <property type="protein sequence ID" value="QIR14573.1"/>
    <property type="molecule type" value="Genomic_DNA"/>
</dbReference>
<feature type="chain" id="PRO_5026287982" description="Lipoprotein" evidence="1">
    <location>
        <begin position="20"/>
        <end position="154"/>
    </location>
</feature>
<accession>A0A6G9QKB4</accession>
<evidence type="ECO:0008006" key="4">
    <source>
        <dbReference type="Google" id="ProtNLM"/>
    </source>
</evidence>
<evidence type="ECO:0000313" key="2">
    <source>
        <dbReference type="EMBL" id="QIR14573.1"/>
    </source>
</evidence>
<organism evidence="2 3">
    <name type="scientific">Shewanella aestuarii</name>
    <dbReference type="NCBI Taxonomy" id="1028752"/>
    <lineage>
        <taxon>Bacteria</taxon>
        <taxon>Pseudomonadati</taxon>
        <taxon>Pseudomonadota</taxon>
        <taxon>Gammaproteobacteria</taxon>
        <taxon>Alteromonadales</taxon>
        <taxon>Shewanellaceae</taxon>
        <taxon>Shewanella</taxon>
    </lineage>
</organism>
<evidence type="ECO:0000313" key="3">
    <source>
        <dbReference type="Proteomes" id="UP000502608"/>
    </source>
</evidence>
<keyword evidence="3" id="KW-1185">Reference proteome</keyword>
<reference evidence="2 3" key="1">
    <citation type="submission" date="2020-03" db="EMBL/GenBank/DDBJ databases">
        <title>Complete genome sequence of Shewanella sp.</title>
        <authorList>
            <person name="Kim Y.-S."/>
            <person name="Kim S.-J."/>
            <person name="Jung H.-K."/>
            <person name="Kim K.-H."/>
        </authorList>
    </citation>
    <scope>NUCLEOTIDE SEQUENCE [LARGE SCALE GENOMIC DNA]</scope>
    <source>
        <strain evidence="2 3">PN3F2</strain>
    </source>
</reference>
<keyword evidence="1" id="KW-0732">Signal</keyword>
<dbReference type="PROSITE" id="PS51257">
    <property type="entry name" value="PROKAR_LIPOPROTEIN"/>
    <property type="match status" value="1"/>
</dbReference>
<proteinExistence type="predicted"/>
<dbReference type="RefSeq" id="WP_167677470.1">
    <property type="nucleotide sequence ID" value="NZ_CP050313.1"/>
</dbReference>
<dbReference type="Proteomes" id="UP000502608">
    <property type="component" value="Chromosome"/>
</dbReference>